<dbReference type="GO" id="GO:0016020">
    <property type="term" value="C:membrane"/>
    <property type="evidence" value="ECO:0007669"/>
    <property type="project" value="UniProtKB-SubCell"/>
</dbReference>
<feature type="transmembrane region" description="Helical" evidence="6">
    <location>
        <begin position="99"/>
        <end position="116"/>
    </location>
</feature>
<organism evidence="7 8">
    <name type="scientific">Cryptolaemus montrouzieri</name>
    <dbReference type="NCBI Taxonomy" id="559131"/>
    <lineage>
        <taxon>Eukaryota</taxon>
        <taxon>Metazoa</taxon>
        <taxon>Ecdysozoa</taxon>
        <taxon>Arthropoda</taxon>
        <taxon>Hexapoda</taxon>
        <taxon>Insecta</taxon>
        <taxon>Pterygota</taxon>
        <taxon>Neoptera</taxon>
        <taxon>Endopterygota</taxon>
        <taxon>Coleoptera</taxon>
        <taxon>Polyphaga</taxon>
        <taxon>Cucujiformia</taxon>
        <taxon>Coccinelloidea</taxon>
        <taxon>Coccinellidae</taxon>
        <taxon>Scymninae</taxon>
        <taxon>Scymnini</taxon>
        <taxon>Cryptolaemus</taxon>
    </lineage>
</organism>
<dbReference type="PANTHER" id="PTHR11266:SF85">
    <property type="entry name" value="MPV17-LIKE PROTEIN"/>
    <property type="match status" value="1"/>
</dbReference>
<evidence type="ECO:0000256" key="5">
    <source>
        <dbReference type="ARBA" id="ARBA00023136"/>
    </source>
</evidence>
<reference evidence="7 8" key="1">
    <citation type="journal article" date="2021" name="BMC Biol.">
        <title>Horizontally acquired antibacterial genes associated with adaptive radiation of ladybird beetles.</title>
        <authorList>
            <person name="Li H.S."/>
            <person name="Tang X.F."/>
            <person name="Huang Y.H."/>
            <person name="Xu Z.Y."/>
            <person name="Chen M.L."/>
            <person name="Du X.Y."/>
            <person name="Qiu B.Y."/>
            <person name="Chen P.T."/>
            <person name="Zhang W."/>
            <person name="Slipinski A."/>
            <person name="Escalona H.E."/>
            <person name="Waterhouse R.M."/>
            <person name="Zwick A."/>
            <person name="Pang H."/>
        </authorList>
    </citation>
    <scope>NUCLEOTIDE SEQUENCE [LARGE SCALE GENOMIC DNA]</scope>
    <source>
        <strain evidence="7">SYSU2018</strain>
    </source>
</reference>
<protein>
    <recommendedName>
        <fullName evidence="9">Mpv17-like protein</fullName>
    </recommendedName>
</protein>
<name>A0ABD2NAJ1_9CUCU</name>
<evidence type="ECO:0000256" key="1">
    <source>
        <dbReference type="ARBA" id="ARBA00004141"/>
    </source>
</evidence>
<sequence length="180" mass="20989">MQRYYFGIVKKIFNKHPVISNSIVYGTLCVGAEFSQQAINKKILSYPQEPFDAKAIGRYTIYGVTVAGPLLFVWYKWLDKKFAGNSVRIITKKLVLDQFFMTPQLLIIFYVAMSIMENKTNLLEECKQKFLPTFKNSCMFWLPAQTMNFLVVPPAFRVVYVGTCSFAWVNILCWIKRQEY</sequence>
<dbReference type="PANTHER" id="PTHR11266">
    <property type="entry name" value="PEROXISOMAL MEMBRANE PROTEIN 2, PXMP2 MPV17"/>
    <property type="match status" value="1"/>
</dbReference>
<comment type="caution">
    <text evidence="7">The sequence shown here is derived from an EMBL/GenBank/DDBJ whole genome shotgun (WGS) entry which is preliminary data.</text>
</comment>
<proteinExistence type="inferred from homology"/>
<evidence type="ECO:0008006" key="9">
    <source>
        <dbReference type="Google" id="ProtNLM"/>
    </source>
</evidence>
<accession>A0ABD2NAJ1</accession>
<evidence type="ECO:0000256" key="6">
    <source>
        <dbReference type="RuleBase" id="RU363053"/>
    </source>
</evidence>
<evidence type="ECO:0000256" key="3">
    <source>
        <dbReference type="ARBA" id="ARBA00022692"/>
    </source>
</evidence>
<keyword evidence="4 6" id="KW-1133">Transmembrane helix</keyword>
<keyword evidence="3 6" id="KW-0812">Transmembrane</keyword>
<evidence type="ECO:0000313" key="8">
    <source>
        <dbReference type="Proteomes" id="UP001516400"/>
    </source>
</evidence>
<comment type="similarity">
    <text evidence="2 6">Belongs to the peroxisomal membrane protein PXMP2/4 family.</text>
</comment>
<dbReference type="EMBL" id="JABFTP020000083">
    <property type="protein sequence ID" value="KAL3275781.1"/>
    <property type="molecule type" value="Genomic_DNA"/>
</dbReference>
<comment type="subcellular location">
    <subcellularLocation>
        <location evidence="1">Membrane</location>
        <topology evidence="1">Multi-pass membrane protein</topology>
    </subcellularLocation>
</comment>
<gene>
    <name evidence="7" type="ORF">HHI36_020526</name>
</gene>
<evidence type="ECO:0000256" key="4">
    <source>
        <dbReference type="ARBA" id="ARBA00022989"/>
    </source>
</evidence>
<evidence type="ECO:0000313" key="7">
    <source>
        <dbReference type="EMBL" id="KAL3275781.1"/>
    </source>
</evidence>
<dbReference type="Pfam" id="PF04117">
    <property type="entry name" value="Mpv17_PMP22"/>
    <property type="match status" value="1"/>
</dbReference>
<feature type="transmembrane region" description="Helical" evidence="6">
    <location>
        <begin position="155"/>
        <end position="175"/>
    </location>
</feature>
<dbReference type="InterPro" id="IPR007248">
    <property type="entry name" value="Mpv17_PMP22"/>
</dbReference>
<evidence type="ECO:0000256" key="2">
    <source>
        <dbReference type="ARBA" id="ARBA00006824"/>
    </source>
</evidence>
<keyword evidence="5 6" id="KW-0472">Membrane</keyword>
<dbReference type="AlphaFoldDB" id="A0ABD2NAJ1"/>
<dbReference type="Proteomes" id="UP001516400">
    <property type="component" value="Unassembled WGS sequence"/>
</dbReference>
<keyword evidence="8" id="KW-1185">Reference proteome</keyword>
<feature type="transmembrane region" description="Helical" evidence="6">
    <location>
        <begin position="59"/>
        <end position="78"/>
    </location>
</feature>